<evidence type="ECO:0000256" key="1">
    <source>
        <dbReference type="SAM" id="MobiDB-lite"/>
    </source>
</evidence>
<evidence type="ECO:0000313" key="3">
    <source>
        <dbReference type="Proteomes" id="UP000015102"/>
    </source>
</evidence>
<feature type="compositionally biased region" description="Basic and acidic residues" evidence="1">
    <location>
        <begin position="49"/>
        <end position="62"/>
    </location>
</feature>
<protein>
    <submittedName>
        <fullName evidence="2">Uncharacterized protein</fullName>
    </submittedName>
</protein>
<evidence type="ECO:0000313" key="2">
    <source>
        <dbReference type="EnsemblMetazoa" id="MESCA007480-PA"/>
    </source>
</evidence>
<dbReference type="EMBL" id="CAQQ02060772">
    <property type="status" value="NOT_ANNOTATED_CDS"/>
    <property type="molecule type" value="Genomic_DNA"/>
</dbReference>
<organism evidence="2 3">
    <name type="scientific">Megaselia scalaris</name>
    <name type="common">Humpbacked fly</name>
    <name type="synonym">Phora scalaris</name>
    <dbReference type="NCBI Taxonomy" id="36166"/>
    <lineage>
        <taxon>Eukaryota</taxon>
        <taxon>Metazoa</taxon>
        <taxon>Ecdysozoa</taxon>
        <taxon>Arthropoda</taxon>
        <taxon>Hexapoda</taxon>
        <taxon>Insecta</taxon>
        <taxon>Pterygota</taxon>
        <taxon>Neoptera</taxon>
        <taxon>Endopterygota</taxon>
        <taxon>Diptera</taxon>
        <taxon>Brachycera</taxon>
        <taxon>Muscomorpha</taxon>
        <taxon>Platypezoidea</taxon>
        <taxon>Phoridae</taxon>
        <taxon>Megaseliini</taxon>
        <taxon>Megaselia</taxon>
    </lineage>
</organism>
<dbReference type="EnsemblMetazoa" id="MESCA007480-RA">
    <property type="protein sequence ID" value="MESCA007480-PA"/>
    <property type="gene ID" value="MESCA007480"/>
</dbReference>
<reference evidence="3" key="1">
    <citation type="submission" date="2013-02" db="EMBL/GenBank/DDBJ databases">
        <authorList>
            <person name="Hughes D."/>
        </authorList>
    </citation>
    <scope>NUCLEOTIDE SEQUENCE</scope>
    <source>
        <strain>Durham</strain>
        <strain evidence="3">NC isolate 2 -- Noor lab</strain>
    </source>
</reference>
<proteinExistence type="predicted"/>
<name>T1GUR2_MEGSC</name>
<dbReference type="HOGENOM" id="CLU_2906652_0_0_1"/>
<feature type="region of interest" description="Disordered" evidence="1">
    <location>
        <begin position="1"/>
        <end position="62"/>
    </location>
</feature>
<feature type="compositionally biased region" description="Acidic residues" evidence="1">
    <location>
        <begin position="12"/>
        <end position="23"/>
    </location>
</feature>
<feature type="compositionally biased region" description="Polar residues" evidence="1">
    <location>
        <begin position="24"/>
        <end position="47"/>
    </location>
</feature>
<dbReference type="Proteomes" id="UP000015102">
    <property type="component" value="Unassembled WGS sequence"/>
</dbReference>
<reference evidence="2" key="2">
    <citation type="submission" date="2015-06" db="UniProtKB">
        <authorList>
            <consortium name="EnsemblMetazoa"/>
        </authorList>
    </citation>
    <scope>IDENTIFICATION</scope>
</reference>
<sequence>MADQKNDCEMNGGDEDFTQDVETNEQMNGNSDNQDESQNGNHENSNAGGRDDDRFLFDKILN</sequence>
<accession>T1GUR2</accession>
<keyword evidence="3" id="KW-1185">Reference proteome</keyword>
<dbReference type="AlphaFoldDB" id="T1GUR2"/>